<proteinExistence type="predicted"/>
<protein>
    <submittedName>
        <fullName evidence="1">Uncharacterized protein</fullName>
    </submittedName>
</protein>
<keyword evidence="2" id="KW-1185">Reference proteome</keyword>
<dbReference type="EMBL" id="PTJA01000024">
    <property type="protein sequence ID" value="PPK74526.1"/>
    <property type="molecule type" value="Genomic_DNA"/>
</dbReference>
<organism evidence="1 2">
    <name type="scientific">Lacrimispora xylanisolvens</name>
    <dbReference type="NCBI Taxonomy" id="384636"/>
    <lineage>
        <taxon>Bacteria</taxon>
        <taxon>Bacillati</taxon>
        <taxon>Bacillota</taxon>
        <taxon>Clostridia</taxon>
        <taxon>Lachnospirales</taxon>
        <taxon>Lachnospiraceae</taxon>
        <taxon>Lacrimispora</taxon>
    </lineage>
</organism>
<evidence type="ECO:0000313" key="2">
    <source>
        <dbReference type="Proteomes" id="UP000237749"/>
    </source>
</evidence>
<dbReference type="RefSeq" id="WP_104439860.1">
    <property type="nucleotide sequence ID" value="NZ_PTJA01000024.1"/>
</dbReference>
<dbReference type="Proteomes" id="UP000237749">
    <property type="component" value="Unassembled WGS sequence"/>
</dbReference>
<reference evidence="1 2" key="1">
    <citation type="submission" date="2018-02" db="EMBL/GenBank/DDBJ databases">
        <title>Genomic Encyclopedia of Archaeal and Bacterial Type Strains, Phase II (KMG-II): from individual species to whole genera.</title>
        <authorList>
            <person name="Goeker M."/>
        </authorList>
    </citation>
    <scope>NUCLEOTIDE SEQUENCE [LARGE SCALE GENOMIC DNA]</scope>
    <source>
        <strain evidence="1 2">DSM 3808</strain>
    </source>
</reference>
<dbReference type="AlphaFoldDB" id="A0A2S6HAS4"/>
<gene>
    <name evidence="1" type="ORF">BXY41_12412</name>
</gene>
<name>A0A2S6HAS4_9FIRM</name>
<evidence type="ECO:0000313" key="1">
    <source>
        <dbReference type="EMBL" id="PPK74526.1"/>
    </source>
</evidence>
<accession>A0A2S6HAS4</accession>
<dbReference type="OrthoDB" id="2051973at2"/>
<comment type="caution">
    <text evidence="1">The sequence shown here is derived from an EMBL/GenBank/DDBJ whole genome shotgun (WGS) entry which is preliminary data.</text>
</comment>
<sequence>MNEVGNWVLEEFTPCELPKEVAAGFAQVMNHITGVNYTPLLYAATQIVAGKNYMIICESTPVVLNPVRSLVAVYLHQALPVEGGDFRLLSVEPIKIGVNCSTAK</sequence>